<keyword evidence="2 6" id="KW-0349">Heme</keyword>
<dbReference type="InterPro" id="IPR009056">
    <property type="entry name" value="Cyt_c-like_dom"/>
</dbReference>
<reference evidence="10" key="1">
    <citation type="journal article" date="2019" name="Int. J. Syst. Evol. Microbiol.">
        <title>The Global Catalogue of Microorganisms (GCM) 10K type strain sequencing project: providing services to taxonomists for standard genome sequencing and annotation.</title>
        <authorList>
            <consortium name="The Broad Institute Genomics Platform"/>
            <consortium name="The Broad Institute Genome Sequencing Center for Infectious Disease"/>
            <person name="Wu L."/>
            <person name="Ma J."/>
        </authorList>
    </citation>
    <scope>NUCLEOTIDE SEQUENCE [LARGE SCALE GENOMIC DNA]</scope>
    <source>
        <strain evidence="10">CCM 7435</strain>
    </source>
</reference>
<dbReference type="SUPFAM" id="SSF46626">
    <property type="entry name" value="Cytochrome c"/>
    <property type="match status" value="1"/>
</dbReference>
<evidence type="ECO:0000256" key="4">
    <source>
        <dbReference type="ARBA" id="ARBA00022982"/>
    </source>
</evidence>
<evidence type="ECO:0000256" key="7">
    <source>
        <dbReference type="SAM" id="SignalP"/>
    </source>
</evidence>
<dbReference type="EMBL" id="JBHUHD010000001">
    <property type="protein sequence ID" value="MFD2140963.1"/>
    <property type="molecule type" value="Genomic_DNA"/>
</dbReference>
<name>A0ABW4YXF8_9HYPH</name>
<sequence length="124" mass="13166">MMRMWSPPLGAAVRLIYPTLACAIPAFIFALGGPALAGDAAAGRAKASQQCAVCHGANGMSQHPEAPNLAGQVEMYLAKALEEFRSGKRVNEMMTVVTKDLSDDDIANFAAWYNSIEITVQAPP</sequence>
<dbReference type="Gene3D" id="1.10.760.10">
    <property type="entry name" value="Cytochrome c-like domain"/>
    <property type="match status" value="1"/>
</dbReference>
<proteinExistence type="predicted"/>
<evidence type="ECO:0000256" key="1">
    <source>
        <dbReference type="ARBA" id="ARBA00022448"/>
    </source>
</evidence>
<gene>
    <name evidence="9" type="ORF">ACFSNC_11170</name>
</gene>
<feature type="chain" id="PRO_5045261638" evidence="7">
    <location>
        <begin position="38"/>
        <end position="124"/>
    </location>
</feature>
<keyword evidence="3 6" id="KW-0479">Metal-binding</keyword>
<dbReference type="Proteomes" id="UP001597299">
    <property type="component" value="Unassembled WGS sequence"/>
</dbReference>
<evidence type="ECO:0000256" key="2">
    <source>
        <dbReference type="ARBA" id="ARBA00022617"/>
    </source>
</evidence>
<keyword evidence="5 6" id="KW-0408">Iron</keyword>
<organism evidence="9 10">
    <name type="scientific">Ancylobacter oerskovii</name>
    <dbReference type="NCBI Taxonomy" id="459519"/>
    <lineage>
        <taxon>Bacteria</taxon>
        <taxon>Pseudomonadati</taxon>
        <taxon>Pseudomonadota</taxon>
        <taxon>Alphaproteobacteria</taxon>
        <taxon>Hyphomicrobiales</taxon>
        <taxon>Xanthobacteraceae</taxon>
        <taxon>Ancylobacter</taxon>
    </lineage>
</organism>
<dbReference type="PANTHER" id="PTHR33751:SF9">
    <property type="entry name" value="CYTOCHROME C4"/>
    <property type="match status" value="1"/>
</dbReference>
<keyword evidence="1" id="KW-0813">Transport</keyword>
<accession>A0ABW4YXF8</accession>
<comment type="caution">
    <text evidence="9">The sequence shown here is derived from an EMBL/GenBank/DDBJ whole genome shotgun (WGS) entry which is preliminary data.</text>
</comment>
<evidence type="ECO:0000259" key="8">
    <source>
        <dbReference type="PROSITE" id="PS51007"/>
    </source>
</evidence>
<dbReference type="Pfam" id="PF00034">
    <property type="entry name" value="Cytochrom_C"/>
    <property type="match status" value="1"/>
</dbReference>
<evidence type="ECO:0000313" key="9">
    <source>
        <dbReference type="EMBL" id="MFD2140963.1"/>
    </source>
</evidence>
<dbReference type="RefSeq" id="WP_246548116.1">
    <property type="nucleotide sequence ID" value="NZ_JAHBGB010000002.1"/>
</dbReference>
<evidence type="ECO:0000256" key="6">
    <source>
        <dbReference type="PROSITE-ProRule" id="PRU00433"/>
    </source>
</evidence>
<evidence type="ECO:0000256" key="3">
    <source>
        <dbReference type="ARBA" id="ARBA00022723"/>
    </source>
</evidence>
<dbReference type="PROSITE" id="PS51007">
    <property type="entry name" value="CYTC"/>
    <property type="match status" value="1"/>
</dbReference>
<evidence type="ECO:0000256" key="5">
    <source>
        <dbReference type="ARBA" id="ARBA00023004"/>
    </source>
</evidence>
<keyword evidence="7" id="KW-0732">Signal</keyword>
<feature type="signal peptide" evidence="7">
    <location>
        <begin position="1"/>
        <end position="37"/>
    </location>
</feature>
<keyword evidence="4" id="KW-0249">Electron transport</keyword>
<protein>
    <submittedName>
        <fullName evidence="9">C-type cytochrome</fullName>
    </submittedName>
</protein>
<dbReference type="InterPro" id="IPR050597">
    <property type="entry name" value="Cytochrome_c_Oxidase_Subunit"/>
</dbReference>
<dbReference type="InterPro" id="IPR036909">
    <property type="entry name" value="Cyt_c-like_dom_sf"/>
</dbReference>
<feature type="domain" description="Cytochrome c" evidence="8">
    <location>
        <begin position="38"/>
        <end position="117"/>
    </location>
</feature>
<keyword evidence="10" id="KW-1185">Reference proteome</keyword>
<evidence type="ECO:0000313" key="10">
    <source>
        <dbReference type="Proteomes" id="UP001597299"/>
    </source>
</evidence>
<dbReference type="PANTHER" id="PTHR33751">
    <property type="entry name" value="CBB3-TYPE CYTOCHROME C OXIDASE SUBUNIT FIXP"/>
    <property type="match status" value="1"/>
</dbReference>